<reference evidence="2 3" key="1">
    <citation type="journal article" date="2012" name="PLoS Genet.">
        <title>Comparative Genomics of Plant-Associated Pseudomonas spp.: Insights into Diversity and Inheritance of Traits Involved in Multitrophic Interactions.</title>
        <authorList>
            <person name="Loper J.E."/>
            <person name="Hassan K.A."/>
            <person name="Mavrodi D.V."/>
            <person name="Davis E.W.II."/>
            <person name="Lim C.K."/>
            <person name="Shaffer B.T."/>
            <person name="Elbourne L.D."/>
            <person name="Stockwell V.O."/>
            <person name="Hartney S.L."/>
            <person name="Breakwell K."/>
            <person name="Henkels M.D."/>
            <person name="Tetu S.G."/>
            <person name="Rangel L.I."/>
            <person name="Kidarsa T.A."/>
            <person name="Wilson N.L."/>
            <person name="van de Mortel J.E."/>
            <person name="Song C."/>
            <person name="Blumhagen R."/>
            <person name="Radune D."/>
            <person name="Hostetler J.B."/>
            <person name="Brinkac L.M."/>
            <person name="Durkin A.S."/>
            <person name="Kluepfel D.A."/>
            <person name="Wechter W.P."/>
            <person name="Anderson A.J."/>
            <person name="Kim Y.C."/>
            <person name="Pierson L.S.III."/>
            <person name="Pierson E.A."/>
            <person name="Lindow S.E."/>
            <person name="Kobayashi D.Y."/>
            <person name="Raaijmakers J.M."/>
            <person name="Weller D.M."/>
            <person name="Thomashow L.S."/>
            <person name="Allen A.E."/>
            <person name="Paulsen I.T."/>
        </authorList>
    </citation>
    <scope>NUCLEOTIDE SEQUENCE [LARGE SCALE GENOMIC DNA]</scope>
    <source>
        <strain evidence="2 3">SS101</strain>
    </source>
</reference>
<name>I4KFX3_9PSED</name>
<evidence type="ECO:0000313" key="3">
    <source>
        <dbReference type="Proteomes" id="UP000003213"/>
    </source>
</evidence>
<feature type="region of interest" description="Disordered" evidence="1">
    <location>
        <begin position="101"/>
        <end position="127"/>
    </location>
</feature>
<evidence type="ECO:0000313" key="2">
    <source>
        <dbReference type="EMBL" id="EIK63613.1"/>
    </source>
</evidence>
<evidence type="ECO:0000256" key="1">
    <source>
        <dbReference type="SAM" id="MobiDB-lite"/>
    </source>
</evidence>
<protein>
    <submittedName>
        <fullName evidence="2">Uncharacterized protein</fullName>
    </submittedName>
</protein>
<organism evidence="2 3">
    <name type="scientific">Pseudomonas lactis</name>
    <dbReference type="NCBI Taxonomy" id="1615674"/>
    <lineage>
        <taxon>Bacteria</taxon>
        <taxon>Pseudomonadati</taxon>
        <taxon>Pseudomonadota</taxon>
        <taxon>Gammaproteobacteria</taxon>
        <taxon>Pseudomonadales</taxon>
        <taxon>Pseudomonadaceae</taxon>
        <taxon>Pseudomonas</taxon>
    </lineage>
</organism>
<comment type="caution">
    <text evidence="2">The sequence shown here is derived from an EMBL/GenBank/DDBJ whole genome shotgun (WGS) entry which is preliminary data.</text>
</comment>
<proteinExistence type="predicted"/>
<feature type="compositionally biased region" description="Low complexity" evidence="1">
    <location>
        <begin position="101"/>
        <end position="111"/>
    </location>
</feature>
<sequence length="127" mass="13787">MENRKRLGKGELSSIAFAMSIRQAFITDDKKARKLSVDVGNTLTQTTPHLHSWLIFKNLLTDTDHGTVTSQHQSMGGTLGPHFNTAYDLALQYRYNMNRGVSLASTGSSSPPVSPTGLPPAQSNLDA</sequence>
<gene>
    <name evidence="2" type="ORF">PflSS101_4649</name>
</gene>
<accession>I4KFX3</accession>
<dbReference type="Proteomes" id="UP000003213">
    <property type="component" value="Chromosome"/>
</dbReference>
<dbReference type="AlphaFoldDB" id="I4KFX3"/>
<dbReference type="HOGENOM" id="CLU_1968647_0_0_6"/>
<dbReference type="EMBL" id="AHPN01000001">
    <property type="protein sequence ID" value="EIK63613.1"/>
    <property type="molecule type" value="Genomic_DNA"/>
</dbReference>